<dbReference type="Proteomes" id="UP000076088">
    <property type="component" value="Chromosome"/>
</dbReference>
<evidence type="ECO:0000256" key="1">
    <source>
        <dbReference type="SAM" id="SignalP"/>
    </source>
</evidence>
<dbReference type="KEGG" id="smaz:LH19_17640"/>
<feature type="signal peptide" evidence="1">
    <location>
        <begin position="1"/>
        <end position="18"/>
    </location>
</feature>
<keyword evidence="1" id="KW-0732">Signal</keyword>
<evidence type="ECO:0000313" key="3">
    <source>
        <dbReference type="Proteomes" id="UP000076088"/>
    </source>
</evidence>
<protein>
    <recommendedName>
        <fullName evidence="4">DUF481 domain-containing protein</fullName>
    </recommendedName>
</protein>
<feature type="chain" id="PRO_5041908096" description="DUF481 domain-containing protein" evidence="1">
    <location>
        <begin position="19"/>
        <end position="303"/>
    </location>
</feature>
<reference evidence="3" key="1">
    <citation type="submission" date="2015-11" db="EMBL/GenBank/DDBJ databases">
        <title>Complete genome sequence of a polyethylene-glycol degrader Sphingopyxis macrogoltabida 203N (NBRC 111659).</title>
        <authorList>
            <person name="Yoshiyuki O."/>
            <person name="Shouta N."/>
            <person name="Nagata Y."/>
            <person name="Numata M."/>
            <person name="Tsuchikane K."/>
            <person name="Hosoyama A."/>
            <person name="Yamazoe A."/>
            <person name="Tsuda M."/>
            <person name="Fujita N."/>
            <person name="Kawai F."/>
        </authorList>
    </citation>
    <scope>NUCLEOTIDE SEQUENCE [LARGE SCALE GENOMIC DNA]</scope>
    <source>
        <strain evidence="3">203N</strain>
    </source>
</reference>
<evidence type="ECO:0000313" key="2">
    <source>
        <dbReference type="EMBL" id="AMU90953.1"/>
    </source>
</evidence>
<accession>A0AAC9FFZ8</accession>
<evidence type="ECO:0008006" key="4">
    <source>
        <dbReference type="Google" id="ProtNLM"/>
    </source>
</evidence>
<dbReference type="Pfam" id="PF04338">
    <property type="entry name" value="DUF481"/>
    <property type="match status" value="1"/>
</dbReference>
<dbReference type="InterPro" id="IPR007433">
    <property type="entry name" value="DUF481"/>
</dbReference>
<sequence>MLSAFALTAAMLAPTTVAAPTDARALICAAAAEGDRDMALRIARLAAKAEPSGEASFAALAKAIEASGQCPVAEPAKADDTTTEDTKPKAADLKGSLEFGLGQTSGPTDAANANIAALLENSGERWSQKLRATLDYQDIEGIAAAERYTASWDLRRGLSKTAFVTGLATFESDRIAGFRRRTTQSLGFGGKFSLASKLALNVSGGPSWRQIEWFGDRDSETQFGARGSAALDWILAPGVSLAASGSGIFEANSGTLEGQASITGKLIGPLATRFQLTARHETNPYPGIEPTTTTSRASIVYSF</sequence>
<gene>
    <name evidence="2" type="ORF">ATM17_18210</name>
</gene>
<proteinExistence type="predicted"/>
<dbReference type="RefSeq" id="WP_054730666.1">
    <property type="nucleotide sequence ID" value="NZ_CP009429.1"/>
</dbReference>
<dbReference type="AlphaFoldDB" id="A0AAC9FFZ8"/>
<organism evidence="2 3">
    <name type="scientific">Sphingopyxis macrogoltabida</name>
    <name type="common">Sphingomonas macrogoltabidus</name>
    <dbReference type="NCBI Taxonomy" id="33050"/>
    <lineage>
        <taxon>Bacteria</taxon>
        <taxon>Pseudomonadati</taxon>
        <taxon>Pseudomonadota</taxon>
        <taxon>Alphaproteobacteria</taxon>
        <taxon>Sphingomonadales</taxon>
        <taxon>Sphingomonadaceae</taxon>
        <taxon>Sphingopyxis</taxon>
    </lineage>
</organism>
<name>A0AAC9FFZ8_SPHMC</name>
<keyword evidence="3" id="KW-1185">Reference proteome</keyword>
<reference evidence="2 3" key="2">
    <citation type="journal article" date="2016" name="Genome Announc.">
        <title>Complete Genome Sequence of Sphingopyxis macrogoltabida Strain 203N (NBRC 111659), a Polyethylene Glycol Degrader.</title>
        <authorList>
            <person name="Ohtsubo Y."/>
            <person name="Nonoyama S."/>
            <person name="Nagata Y."/>
            <person name="Numata M."/>
            <person name="Tsuchikane K."/>
            <person name="Hosoyama A."/>
            <person name="Yamazoe A."/>
            <person name="Tsuda M."/>
            <person name="Fujita N."/>
            <person name="Kawai F."/>
        </authorList>
    </citation>
    <scope>NUCLEOTIDE SEQUENCE [LARGE SCALE GENOMIC DNA]</scope>
    <source>
        <strain evidence="2 3">203N</strain>
    </source>
</reference>
<dbReference type="EMBL" id="CP013344">
    <property type="protein sequence ID" value="AMU90953.1"/>
    <property type="molecule type" value="Genomic_DNA"/>
</dbReference>